<evidence type="ECO:0000313" key="3">
    <source>
        <dbReference type="EMBL" id="KAF5191624.1"/>
    </source>
</evidence>
<dbReference type="AlphaFoldDB" id="A0A7J6W2M4"/>
<feature type="region of interest" description="Disordered" evidence="1">
    <location>
        <begin position="433"/>
        <end position="455"/>
    </location>
</feature>
<accession>A0A7J6W2M4</accession>
<dbReference type="Pfam" id="PF03108">
    <property type="entry name" value="DBD_Tnp_Mut"/>
    <property type="match status" value="1"/>
</dbReference>
<dbReference type="PANTHER" id="PTHR31973">
    <property type="entry name" value="POLYPROTEIN, PUTATIVE-RELATED"/>
    <property type="match status" value="1"/>
</dbReference>
<evidence type="ECO:0000313" key="4">
    <source>
        <dbReference type="Proteomes" id="UP000554482"/>
    </source>
</evidence>
<comment type="caution">
    <text evidence="3">The sequence shown here is derived from an EMBL/GenBank/DDBJ whole genome shotgun (WGS) entry which is preliminary data.</text>
</comment>
<dbReference type="OrthoDB" id="1389923at2759"/>
<dbReference type="EMBL" id="JABWDY010022599">
    <property type="protein sequence ID" value="KAF5191624.1"/>
    <property type="molecule type" value="Genomic_DNA"/>
</dbReference>
<protein>
    <recommendedName>
        <fullName evidence="2">Transposase MuDR plant domain-containing protein</fullName>
    </recommendedName>
</protein>
<keyword evidence="4" id="KW-1185">Reference proteome</keyword>
<feature type="compositionally biased region" description="Basic and acidic residues" evidence="1">
    <location>
        <begin position="113"/>
        <end position="123"/>
    </location>
</feature>
<feature type="region of interest" description="Disordered" evidence="1">
    <location>
        <begin position="46"/>
        <end position="146"/>
    </location>
</feature>
<organism evidence="3 4">
    <name type="scientific">Thalictrum thalictroides</name>
    <name type="common">Rue-anemone</name>
    <name type="synonym">Anemone thalictroides</name>
    <dbReference type="NCBI Taxonomy" id="46969"/>
    <lineage>
        <taxon>Eukaryota</taxon>
        <taxon>Viridiplantae</taxon>
        <taxon>Streptophyta</taxon>
        <taxon>Embryophyta</taxon>
        <taxon>Tracheophyta</taxon>
        <taxon>Spermatophyta</taxon>
        <taxon>Magnoliopsida</taxon>
        <taxon>Ranunculales</taxon>
        <taxon>Ranunculaceae</taxon>
        <taxon>Thalictroideae</taxon>
        <taxon>Thalictrum</taxon>
    </lineage>
</organism>
<feature type="compositionally biased region" description="Acidic residues" evidence="1">
    <location>
        <begin position="53"/>
        <end position="74"/>
    </location>
</feature>
<gene>
    <name evidence="3" type="ORF">FRX31_018795</name>
</gene>
<dbReference type="Proteomes" id="UP000554482">
    <property type="component" value="Unassembled WGS sequence"/>
</dbReference>
<name>A0A7J6W2M4_THATH</name>
<evidence type="ECO:0000259" key="2">
    <source>
        <dbReference type="Pfam" id="PF03108"/>
    </source>
</evidence>
<feature type="domain" description="Transposase MuDR plant" evidence="2">
    <location>
        <begin position="212"/>
        <end position="260"/>
    </location>
</feature>
<proteinExistence type="predicted"/>
<dbReference type="PANTHER" id="PTHR31973:SF189">
    <property type="entry name" value="TRANSPOSASE, MUDR, PLANT, MULE TRANSPOSASE DOMAIN PROTEIN-RELATED"/>
    <property type="match status" value="1"/>
</dbReference>
<reference evidence="3 4" key="1">
    <citation type="submission" date="2020-06" db="EMBL/GenBank/DDBJ databases">
        <title>Transcriptomic and genomic resources for Thalictrum thalictroides and T. hernandezii: Facilitating candidate gene discovery in an emerging model plant lineage.</title>
        <authorList>
            <person name="Arias T."/>
            <person name="Riano-Pachon D.M."/>
            <person name="Di Stilio V.S."/>
        </authorList>
    </citation>
    <scope>NUCLEOTIDE SEQUENCE [LARGE SCALE GENOMIC DNA]</scope>
    <source>
        <strain evidence="4">cv. WT478/WT964</strain>
        <tissue evidence="3">Leaves</tissue>
    </source>
</reference>
<evidence type="ECO:0000256" key="1">
    <source>
        <dbReference type="SAM" id="MobiDB-lite"/>
    </source>
</evidence>
<feature type="compositionally biased region" description="Low complexity" evidence="1">
    <location>
        <begin position="444"/>
        <end position="455"/>
    </location>
</feature>
<feature type="compositionally biased region" description="Basic residues" evidence="1">
    <location>
        <begin position="124"/>
        <end position="135"/>
    </location>
</feature>
<dbReference type="InterPro" id="IPR004332">
    <property type="entry name" value="Transposase_MuDR"/>
</dbReference>
<feature type="compositionally biased region" description="Acidic residues" evidence="1">
    <location>
        <begin position="89"/>
        <end position="102"/>
    </location>
</feature>
<sequence length="515" mass="57688">MVSVSAGGIAWVQWKLDSWKEAETKLGAQEDILMQCEQEFFQFDAADYLPNENDNDDADVEPSDTDEISSDDDDVRIQNDALDVPDQINGDDEPPNDDDDIASLEHLSPYESDELKKIREGKIQKKKGNGKGKKKSREDATTIPPPRLVEKPTILEGTIEKVDFQNGYDTEYDSENCGSPVEDEEFEGEFVSVKNKYEIYNPRMSMWNFEPSLGMLFSHSTEFKDAIRDFAVVTGRQLKFAKNNKQRVLVRCKRGCPFRLMGGPVRGEASYQIRSLVNEHKCNKNYQVPMANANWLVKKFHDRILRNPKWKLKDFIKDIREEYGMDIGVSKACRARKSAKDEAEAGLVKHYDRLTGDAQVNVDAQINGNAANDTLQAPLKTRHERVSGGVGAYASDTGLAFIRLSQVLNCHLMLPGMKKGYWYKPGDRVGAPSNNQVMEALDGPPTTQPSQVSPSRVTRNSVAAAPIQPFFPPRQSAAAPTISSLAKAVTKPIPKSLGLKKSKAMDWLKDQTMEF</sequence>